<comment type="caution">
    <text evidence="2">The sequence shown here is derived from an EMBL/GenBank/DDBJ whole genome shotgun (WGS) entry which is preliminary data.</text>
</comment>
<evidence type="ECO:0000256" key="1">
    <source>
        <dbReference type="SAM" id="Phobius"/>
    </source>
</evidence>
<evidence type="ECO:0000313" key="2">
    <source>
        <dbReference type="EMBL" id="KAK4220371.1"/>
    </source>
</evidence>
<dbReference type="AlphaFoldDB" id="A0AAN7BC48"/>
<gene>
    <name evidence="2" type="ORF">QBC37DRAFT_367378</name>
</gene>
<keyword evidence="1" id="KW-0812">Transmembrane</keyword>
<keyword evidence="1" id="KW-1133">Transmembrane helix</keyword>
<reference evidence="2" key="2">
    <citation type="submission" date="2023-05" db="EMBL/GenBank/DDBJ databases">
        <authorList>
            <consortium name="Lawrence Berkeley National Laboratory"/>
            <person name="Steindorff A."/>
            <person name="Hensen N."/>
            <person name="Bonometti L."/>
            <person name="Westerberg I."/>
            <person name="Brannstrom I.O."/>
            <person name="Guillou S."/>
            <person name="Cros-Aarteil S."/>
            <person name="Calhoun S."/>
            <person name="Haridas S."/>
            <person name="Kuo A."/>
            <person name="Mondo S."/>
            <person name="Pangilinan J."/>
            <person name="Riley R."/>
            <person name="Labutti K."/>
            <person name="Andreopoulos B."/>
            <person name="Lipzen A."/>
            <person name="Chen C."/>
            <person name="Yanf M."/>
            <person name="Daum C."/>
            <person name="Ng V."/>
            <person name="Clum A."/>
            <person name="Ohm R."/>
            <person name="Martin F."/>
            <person name="Silar P."/>
            <person name="Natvig D."/>
            <person name="Lalanne C."/>
            <person name="Gautier V."/>
            <person name="Ament-Velasquez S.L."/>
            <person name="Kruys A."/>
            <person name="Hutchinson M.I."/>
            <person name="Powell A.J."/>
            <person name="Barry K."/>
            <person name="Miller A.N."/>
            <person name="Grigoriev I.V."/>
            <person name="Debuchy R."/>
            <person name="Gladieux P."/>
            <person name="Thoren M.H."/>
            <person name="Johannesson H."/>
        </authorList>
    </citation>
    <scope>NUCLEOTIDE SEQUENCE</scope>
    <source>
        <strain evidence="2">PSN293</strain>
    </source>
</reference>
<evidence type="ECO:0000313" key="3">
    <source>
        <dbReference type="Proteomes" id="UP001301769"/>
    </source>
</evidence>
<dbReference type="EMBL" id="MU858045">
    <property type="protein sequence ID" value="KAK4220371.1"/>
    <property type="molecule type" value="Genomic_DNA"/>
</dbReference>
<name>A0AAN7BC48_9PEZI</name>
<sequence>MAVGASLNQHIALLRLIVIYIYMLSIPLEVILNVILDEGIPVVIVVVRDHDY</sequence>
<keyword evidence="1" id="KW-0472">Membrane</keyword>
<keyword evidence="3" id="KW-1185">Reference proteome</keyword>
<organism evidence="2 3">
    <name type="scientific">Rhypophila decipiens</name>
    <dbReference type="NCBI Taxonomy" id="261697"/>
    <lineage>
        <taxon>Eukaryota</taxon>
        <taxon>Fungi</taxon>
        <taxon>Dikarya</taxon>
        <taxon>Ascomycota</taxon>
        <taxon>Pezizomycotina</taxon>
        <taxon>Sordariomycetes</taxon>
        <taxon>Sordariomycetidae</taxon>
        <taxon>Sordariales</taxon>
        <taxon>Naviculisporaceae</taxon>
        <taxon>Rhypophila</taxon>
    </lineage>
</organism>
<reference evidence="2" key="1">
    <citation type="journal article" date="2023" name="Mol. Phylogenet. Evol.">
        <title>Genome-scale phylogeny and comparative genomics of the fungal order Sordariales.</title>
        <authorList>
            <person name="Hensen N."/>
            <person name="Bonometti L."/>
            <person name="Westerberg I."/>
            <person name="Brannstrom I.O."/>
            <person name="Guillou S."/>
            <person name="Cros-Aarteil S."/>
            <person name="Calhoun S."/>
            <person name="Haridas S."/>
            <person name="Kuo A."/>
            <person name="Mondo S."/>
            <person name="Pangilinan J."/>
            <person name="Riley R."/>
            <person name="LaButti K."/>
            <person name="Andreopoulos B."/>
            <person name="Lipzen A."/>
            <person name="Chen C."/>
            <person name="Yan M."/>
            <person name="Daum C."/>
            <person name="Ng V."/>
            <person name="Clum A."/>
            <person name="Steindorff A."/>
            <person name="Ohm R.A."/>
            <person name="Martin F."/>
            <person name="Silar P."/>
            <person name="Natvig D.O."/>
            <person name="Lalanne C."/>
            <person name="Gautier V."/>
            <person name="Ament-Velasquez S.L."/>
            <person name="Kruys A."/>
            <person name="Hutchinson M.I."/>
            <person name="Powell A.J."/>
            <person name="Barry K."/>
            <person name="Miller A.N."/>
            <person name="Grigoriev I.V."/>
            <person name="Debuchy R."/>
            <person name="Gladieux P."/>
            <person name="Hiltunen Thoren M."/>
            <person name="Johannesson H."/>
        </authorList>
    </citation>
    <scope>NUCLEOTIDE SEQUENCE</scope>
    <source>
        <strain evidence="2">PSN293</strain>
    </source>
</reference>
<feature type="transmembrane region" description="Helical" evidence="1">
    <location>
        <begin position="12"/>
        <end position="36"/>
    </location>
</feature>
<proteinExistence type="predicted"/>
<protein>
    <submittedName>
        <fullName evidence="2">Uncharacterized protein</fullName>
    </submittedName>
</protein>
<dbReference type="Proteomes" id="UP001301769">
    <property type="component" value="Unassembled WGS sequence"/>
</dbReference>
<accession>A0AAN7BC48</accession>